<dbReference type="EMBL" id="CAKMMF010000036">
    <property type="protein sequence ID" value="CAH1221569.1"/>
    <property type="molecule type" value="Genomic_DNA"/>
</dbReference>
<keyword evidence="2" id="KW-1185">Reference proteome</keyword>
<reference evidence="1" key="1">
    <citation type="submission" date="2022-01" db="EMBL/GenBank/DDBJ databases">
        <authorList>
            <person name="Criscuolo A."/>
        </authorList>
    </citation>
    <scope>NUCLEOTIDE SEQUENCE</scope>
    <source>
        <strain evidence="1">CIP111893</strain>
    </source>
</reference>
<dbReference type="InterPro" id="IPR036322">
    <property type="entry name" value="WD40_repeat_dom_sf"/>
</dbReference>
<gene>
    <name evidence="1" type="ORF">PAECIP111893_04729</name>
</gene>
<dbReference type="InterPro" id="IPR015943">
    <property type="entry name" value="WD40/YVTN_repeat-like_dom_sf"/>
</dbReference>
<protein>
    <submittedName>
        <fullName evidence="1">Uncharacterized protein</fullName>
    </submittedName>
</protein>
<organism evidence="1 2">
    <name type="scientific">Paenibacillus plantiphilus</name>
    <dbReference type="NCBI Taxonomy" id="2905650"/>
    <lineage>
        <taxon>Bacteria</taxon>
        <taxon>Bacillati</taxon>
        <taxon>Bacillota</taxon>
        <taxon>Bacilli</taxon>
        <taxon>Bacillales</taxon>
        <taxon>Paenibacillaceae</taxon>
        <taxon>Paenibacillus</taxon>
    </lineage>
</organism>
<sequence>MSPDFYKSWQSSPIHFSSVKVRSDRSLIAASPGRGLFQKTEDGDWSGLSEGLHEGSTINRLQLIGGRPYACTSRGLYGLLNDCWIPTDVSTPCYQYKEEWGYGFAATGDGLIYNDGQKWKKSAFEGSTVYDFLFTPQYLYAGHDKGISMYDRITDRFAEFKLGVGVTSIAASRDYLVGASERGELMVGDGKGGFDAIQYNDIFVFGVVSKHSQVYVCTDRGLYRIGRLGKQFTLFSVKPGVPVMDIDWHGSELYMATLSKGIQTMRAASGCSSENNN</sequence>
<evidence type="ECO:0000313" key="2">
    <source>
        <dbReference type="Proteomes" id="UP000838686"/>
    </source>
</evidence>
<dbReference type="Proteomes" id="UP000838686">
    <property type="component" value="Unassembled WGS sequence"/>
</dbReference>
<accession>A0ABM9CRW6</accession>
<comment type="caution">
    <text evidence="1">The sequence shown here is derived from an EMBL/GenBank/DDBJ whole genome shotgun (WGS) entry which is preliminary data.</text>
</comment>
<name>A0ABM9CRW6_9BACL</name>
<dbReference type="SUPFAM" id="SSF50978">
    <property type="entry name" value="WD40 repeat-like"/>
    <property type="match status" value="1"/>
</dbReference>
<dbReference type="Gene3D" id="2.130.10.10">
    <property type="entry name" value="YVTN repeat-like/Quinoprotein amine dehydrogenase"/>
    <property type="match status" value="1"/>
</dbReference>
<evidence type="ECO:0000313" key="1">
    <source>
        <dbReference type="EMBL" id="CAH1221569.1"/>
    </source>
</evidence>
<proteinExistence type="predicted"/>
<dbReference type="RefSeq" id="WP_236345375.1">
    <property type="nucleotide sequence ID" value="NZ_CAKMMF010000036.1"/>
</dbReference>